<dbReference type="GeneID" id="30149339"/>
<evidence type="ECO:0000259" key="7">
    <source>
        <dbReference type="PROSITE" id="PS50114"/>
    </source>
</evidence>
<dbReference type="PROSITE" id="PS50114">
    <property type="entry name" value="GATA_ZN_FINGER_2"/>
    <property type="match status" value="1"/>
</dbReference>
<dbReference type="PROSITE" id="PS00344">
    <property type="entry name" value="GATA_ZN_FINGER_1"/>
    <property type="match status" value="1"/>
</dbReference>
<dbReference type="GO" id="GO:0000122">
    <property type="term" value="P:negative regulation of transcription by RNA polymerase II"/>
    <property type="evidence" value="ECO:0007669"/>
    <property type="project" value="TreeGrafter"/>
</dbReference>
<reference evidence="9" key="1">
    <citation type="submission" date="2016-05" db="EMBL/GenBank/DDBJ databases">
        <title>Comparative genomics of biotechnologically important yeasts.</title>
        <authorList>
            <consortium name="DOE Joint Genome Institute"/>
            <person name="Riley R."/>
            <person name="Haridas S."/>
            <person name="Wolfe K.H."/>
            <person name="Lopes M.R."/>
            <person name="Hittinger C.T."/>
            <person name="Goker M."/>
            <person name="Salamov A."/>
            <person name="Wisecaver J."/>
            <person name="Long T.M."/>
            <person name="Aerts A.L."/>
            <person name="Barry K."/>
            <person name="Choi C."/>
            <person name="Clum A."/>
            <person name="Coughlan A.Y."/>
            <person name="Deshpande S."/>
            <person name="Douglass A.P."/>
            <person name="Hanson S.J."/>
            <person name="Klenk H.-P."/>
            <person name="Labutti K."/>
            <person name="Lapidus A."/>
            <person name="Lindquist E."/>
            <person name="Lipzen A."/>
            <person name="Meier-Kolthoff J.P."/>
            <person name="Ohm R.A."/>
            <person name="Otillar R.P."/>
            <person name="Pangilinan J."/>
            <person name="Peng Y."/>
            <person name="Rokas A."/>
            <person name="Rosa C.A."/>
            <person name="Scheuner C."/>
            <person name="Sibirny A.A."/>
            <person name="Slot J.C."/>
            <person name="Stielow J.B."/>
            <person name="Sun H."/>
            <person name="Kurtzman C.P."/>
            <person name="Blackwell M."/>
            <person name="Grigoriev I.V."/>
            <person name="Jeffries T.W."/>
        </authorList>
    </citation>
    <scope>NUCLEOTIDE SEQUENCE [LARGE SCALE GENOMIC DNA]</scope>
    <source>
        <strain evidence="9">NRRL Y-12698</strain>
    </source>
</reference>
<sequence>MLNSATATLKLLSTASAGEFFTKTQLTPPKNDPALIKTCFNCKTSSTPLWRKNKEGELLCNACGLFFKLHGVSRP</sequence>
<dbReference type="Proteomes" id="UP000094336">
    <property type="component" value="Unassembled WGS sequence"/>
</dbReference>
<dbReference type="Gene3D" id="3.30.50.10">
    <property type="entry name" value="Erythroid Transcription Factor GATA-1, subunit A"/>
    <property type="match status" value="1"/>
</dbReference>
<evidence type="ECO:0000256" key="6">
    <source>
        <dbReference type="PROSITE-ProRule" id="PRU00094"/>
    </source>
</evidence>
<dbReference type="RefSeq" id="XP_018987590.1">
    <property type="nucleotide sequence ID" value="XM_019131486.1"/>
</dbReference>
<dbReference type="SMART" id="SM00401">
    <property type="entry name" value="ZnF_GATA"/>
    <property type="match status" value="1"/>
</dbReference>
<evidence type="ECO:0000256" key="2">
    <source>
        <dbReference type="ARBA" id="ARBA00022723"/>
    </source>
</evidence>
<dbReference type="Pfam" id="PF00320">
    <property type="entry name" value="GATA"/>
    <property type="match status" value="1"/>
</dbReference>
<evidence type="ECO:0000256" key="3">
    <source>
        <dbReference type="ARBA" id="ARBA00022771"/>
    </source>
</evidence>
<dbReference type="GO" id="GO:0000978">
    <property type="term" value="F:RNA polymerase II cis-regulatory region sequence-specific DNA binding"/>
    <property type="evidence" value="ECO:0007669"/>
    <property type="project" value="TreeGrafter"/>
</dbReference>
<keyword evidence="3 6" id="KW-0863">Zinc-finger</keyword>
<keyword evidence="2" id="KW-0479">Metal-binding</keyword>
<evidence type="ECO:0000313" key="8">
    <source>
        <dbReference type="EMBL" id="ODQ82262.1"/>
    </source>
</evidence>
<evidence type="ECO:0000313" key="9">
    <source>
        <dbReference type="Proteomes" id="UP000094336"/>
    </source>
</evidence>
<dbReference type="PANTHER" id="PTHR10071">
    <property type="entry name" value="TRANSCRIPTION FACTOR GATA FAMILY MEMBER"/>
    <property type="match status" value="1"/>
</dbReference>
<feature type="domain" description="GATA-type" evidence="7">
    <location>
        <begin position="39"/>
        <end position="75"/>
    </location>
</feature>
<gene>
    <name evidence="8" type="ORF">BABINDRAFT_30526</name>
</gene>
<dbReference type="InterPro" id="IPR000679">
    <property type="entry name" value="Znf_GATA"/>
</dbReference>
<dbReference type="GO" id="GO:0008270">
    <property type="term" value="F:zinc ion binding"/>
    <property type="evidence" value="ECO:0007669"/>
    <property type="project" value="UniProtKB-KW"/>
</dbReference>
<dbReference type="GO" id="GO:0000981">
    <property type="term" value="F:DNA-binding transcription factor activity, RNA polymerase II-specific"/>
    <property type="evidence" value="ECO:0007669"/>
    <property type="project" value="TreeGrafter"/>
</dbReference>
<dbReference type="OrthoDB" id="515401at2759"/>
<proteinExistence type="predicted"/>
<dbReference type="PRINTS" id="PR00619">
    <property type="entry name" value="GATAZNFINGER"/>
</dbReference>
<evidence type="ECO:0000256" key="4">
    <source>
        <dbReference type="ARBA" id="ARBA00022833"/>
    </source>
</evidence>
<dbReference type="STRING" id="984486.A0A1E3QYV2"/>
<dbReference type="InterPro" id="IPR039355">
    <property type="entry name" value="Transcription_factor_GATA"/>
</dbReference>
<protein>
    <recommendedName>
        <fullName evidence="7">GATA-type domain-containing protein</fullName>
    </recommendedName>
</protein>
<keyword evidence="4" id="KW-0862">Zinc</keyword>
<dbReference type="CDD" id="cd00202">
    <property type="entry name" value="ZnF_GATA"/>
    <property type="match status" value="1"/>
</dbReference>
<keyword evidence="9" id="KW-1185">Reference proteome</keyword>
<dbReference type="EMBL" id="KV454426">
    <property type="protein sequence ID" value="ODQ82262.1"/>
    <property type="molecule type" value="Genomic_DNA"/>
</dbReference>
<organism evidence="8 9">
    <name type="scientific">Babjeviella inositovora NRRL Y-12698</name>
    <dbReference type="NCBI Taxonomy" id="984486"/>
    <lineage>
        <taxon>Eukaryota</taxon>
        <taxon>Fungi</taxon>
        <taxon>Dikarya</taxon>
        <taxon>Ascomycota</taxon>
        <taxon>Saccharomycotina</taxon>
        <taxon>Pichiomycetes</taxon>
        <taxon>Serinales incertae sedis</taxon>
        <taxon>Babjeviella</taxon>
    </lineage>
</organism>
<evidence type="ECO:0000256" key="5">
    <source>
        <dbReference type="ARBA" id="ARBA00023242"/>
    </source>
</evidence>
<dbReference type="InterPro" id="IPR013088">
    <property type="entry name" value="Znf_NHR/GATA"/>
</dbReference>
<accession>A0A1E3QYV2</accession>
<dbReference type="GO" id="GO:0005634">
    <property type="term" value="C:nucleus"/>
    <property type="evidence" value="ECO:0007669"/>
    <property type="project" value="UniProtKB-SubCell"/>
</dbReference>
<comment type="subcellular location">
    <subcellularLocation>
        <location evidence="1">Nucleus</location>
    </subcellularLocation>
</comment>
<dbReference type="PANTHER" id="PTHR10071:SF281">
    <property type="entry name" value="BOX A-BINDING FACTOR-RELATED"/>
    <property type="match status" value="1"/>
</dbReference>
<dbReference type="AlphaFoldDB" id="A0A1E3QYV2"/>
<keyword evidence="5" id="KW-0539">Nucleus</keyword>
<name>A0A1E3QYV2_9ASCO</name>
<feature type="non-terminal residue" evidence="8">
    <location>
        <position position="75"/>
    </location>
</feature>
<evidence type="ECO:0000256" key="1">
    <source>
        <dbReference type="ARBA" id="ARBA00004123"/>
    </source>
</evidence>
<dbReference type="GO" id="GO:0045944">
    <property type="term" value="P:positive regulation of transcription by RNA polymerase II"/>
    <property type="evidence" value="ECO:0007669"/>
    <property type="project" value="TreeGrafter"/>
</dbReference>
<dbReference type="SUPFAM" id="SSF57716">
    <property type="entry name" value="Glucocorticoid receptor-like (DNA-binding domain)"/>
    <property type="match status" value="1"/>
</dbReference>